<dbReference type="KEGG" id="vg:26625695"/>
<reference evidence="1 2" key="1">
    <citation type="submission" date="2014-12" db="EMBL/GenBank/DDBJ databases">
        <title>Complete genome sequences of three Vibrio cholerae specific bacteriophages.</title>
        <authorList>
            <person name="Bhandare S.G."/>
            <person name="Warry A."/>
            <person name="Emes R.D."/>
            <person name="Hooton S.P.T."/>
            <person name="Barrow P.A."/>
            <person name="Atterbury R.J."/>
        </authorList>
    </citation>
    <scope>NUCLEOTIDE SEQUENCE [LARGE SCALE GENOMIC DNA]</scope>
</reference>
<name>A0A0B5H2Q4_9CAUD</name>
<evidence type="ECO:0000313" key="2">
    <source>
        <dbReference type="Proteomes" id="UP000031803"/>
    </source>
</evidence>
<accession>A0A0B5H2Q4</accession>
<dbReference type="GeneID" id="26625695"/>
<protein>
    <submittedName>
        <fullName evidence="1">Uncharacterized protein</fullName>
    </submittedName>
</protein>
<keyword evidence="2" id="KW-1185">Reference proteome</keyword>
<dbReference type="EMBL" id="KP280062">
    <property type="protein sequence ID" value="AJF40757.1"/>
    <property type="molecule type" value="Genomic_DNA"/>
</dbReference>
<dbReference type="Proteomes" id="UP000031803">
    <property type="component" value="Segment"/>
</dbReference>
<gene>
    <name evidence="1" type="ORF">SBVP1_0099</name>
</gene>
<evidence type="ECO:0000313" key="1">
    <source>
        <dbReference type="EMBL" id="AJF40757.1"/>
    </source>
</evidence>
<sequence>MALIETYDYNGIVLKGEKPYIPYLGRWYTGNKQLRLSFNPHSPNALLRVHTW</sequence>
<organism evidence="1 2">
    <name type="scientific">Vibrio phage phi 1</name>
    <dbReference type="NCBI Taxonomy" id="1589297"/>
    <lineage>
        <taxon>Viruses</taxon>
        <taxon>Duplodnaviria</taxon>
        <taxon>Heunggongvirae</taxon>
        <taxon>Uroviricota</taxon>
        <taxon>Caudoviricetes</taxon>
        <taxon>Schitoviridae</taxon>
        <taxon>Pacinivirus</taxon>
        <taxon>Pacinivirus phi1</taxon>
    </lineage>
</organism>
<dbReference type="RefSeq" id="YP_009198617.1">
    <property type="nucleotide sequence ID" value="NC_028799.1"/>
</dbReference>
<proteinExistence type="predicted"/>